<accession>A0A9D4GJP2</accession>
<name>A0A9D4GJP2_DREPO</name>
<evidence type="ECO:0000313" key="3">
    <source>
        <dbReference type="EMBL" id="KAH3818335.1"/>
    </source>
</evidence>
<evidence type="ECO:0000256" key="1">
    <source>
        <dbReference type="SAM" id="MobiDB-lite"/>
    </source>
</evidence>
<reference evidence="3" key="1">
    <citation type="journal article" date="2019" name="bioRxiv">
        <title>The Genome of the Zebra Mussel, Dreissena polymorpha: A Resource for Invasive Species Research.</title>
        <authorList>
            <person name="McCartney M.A."/>
            <person name="Auch B."/>
            <person name="Kono T."/>
            <person name="Mallez S."/>
            <person name="Zhang Y."/>
            <person name="Obille A."/>
            <person name="Becker A."/>
            <person name="Abrahante J.E."/>
            <person name="Garbe J."/>
            <person name="Badalamenti J.P."/>
            <person name="Herman A."/>
            <person name="Mangelson H."/>
            <person name="Liachko I."/>
            <person name="Sullivan S."/>
            <person name="Sone E.D."/>
            <person name="Koren S."/>
            <person name="Silverstein K.A.T."/>
            <person name="Beckman K.B."/>
            <person name="Gohl D.M."/>
        </authorList>
    </citation>
    <scope>NUCLEOTIDE SEQUENCE</scope>
    <source>
        <strain evidence="3">Duluth1</strain>
        <tissue evidence="3">Whole animal</tissue>
    </source>
</reference>
<sequence length="237" mass="26905">MAGFTVFVQFLLVNLLLNEEFPGVTLPWPFSEEYLTTVARQSYELRMDPSDMIPFETSHVYQSVITRLSVGRELELQLGDIVFGDIDRHYVSRYQRMISKWYQTLNLNSAQIMLLQDRQWMQSSDSTTLLPTPALQTTFESYPLTSHSNHVDASQVQSPSCEPVDGQSSQNIPEHATPSLGTIFEQNAESRSSTHSHHFPNGASGALNVTLHQYNFIKNETDTYENNNTLESPDLPQ</sequence>
<comment type="caution">
    <text evidence="3">The sequence shown here is derived from an EMBL/GenBank/DDBJ whole genome shotgun (WGS) entry which is preliminary data.</text>
</comment>
<keyword evidence="2" id="KW-0732">Signal</keyword>
<keyword evidence="4" id="KW-1185">Reference proteome</keyword>
<gene>
    <name evidence="3" type="ORF">DPMN_119941</name>
</gene>
<evidence type="ECO:0000313" key="4">
    <source>
        <dbReference type="Proteomes" id="UP000828390"/>
    </source>
</evidence>
<feature type="compositionally biased region" description="Polar residues" evidence="1">
    <location>
        <begin position="146"/>
        <end position="172"/>
    </location>
</feature>
<dbReference type="Proteomes" id="UP000828390">
    <property type="component" value="Unassembled WGS sequence"/>
</dbReference>
<dbReference type="EMBL" id="JAIWYP010000005">
    <property type="protein sequence ID" value="KAH3818335.1"/>
    <property type="molecule type" value="Genomic_DNA"/>
</dbReference>
<proteinExistence type="predicted"/>
<organism evidence="3 4">
    <name type="scientific">Dreissena polymorpha</name>
    <name type="common">Zebra mussel</name>
    <name type="synonym">Mytilus polymorpha</name>
    <dbReference type="NCBI Taxonomy" id="45954"/>
    <lineage>
        <taxon>Eukaryota</taxon>
        <taxon>Metazoa</taxon>
        <taxon>Spiralia</taxon>
        <taxon>Lophotrochozoa</taxon>
        <taxon>Mollusca</taxon>
        <taxon>Bivalvia</taxon>
        <taxon>Autobranchia</taxon>
        <taxon>Heteroconchia</taxon>
        <taxon>Euheterodonta</taxon>
        <taxon>Imparidentia</taxon>
        <taxon>Neoheterodontei</taxon>
        <taxon>Myida</taxon>
        <taxon>Dreissenoidea</taxon>
        <taxon>Dreissenidae</taxon>
        <taxon>Dreissena</taxon>
    </lineage>
</organism>
<feature type="region of interest" description="Disordered" evidence="1">
    <location>
        <begin position="146"/>
        <end position="177"/>
    </location>
</feature>
<protein>
    <submittedName>
        <fullName evidence="3">Uncharacterized protein</fullName>
    </submittedName>
</protein>
<reference evidence="3" key="2">
    <citation type="submission" date="2020-11" db="EMBL/GenBank/DDBJ databases">
        <authorList>
            <person name="McCartney M.A."/>
            <person name="Auch B."/>
            <person name="Kono T."/>
            <person name="Mallez S."/>
            <person name="Becker A."/>
            <person name="Gohl D.M."/>
            <person name="Silverstein K.A.T."/>
            <person name="Koren S."/>
            <person name="Bechman K.B."/>
            <person name="Herman A."/>
            <person name="Abrahante J.E."/>
            <person name="Garbe J."/>
        </authorList>
    </citation>
    <scope>NUCLEOTIDE SEQUENCE</scope>
    <source>
        <strain evidence="3">Duluth1</strain>
        <tissue evidence="3">Whole animal</tissue>
    </source>
</reference>
<feature type="signal peptide" evidence="2">
    <location>
        <begin position="1"/>
        <end position="18"/>
    </location>
</feature>
<feature type="chain" id="PRO_5038658038" evidence="2">
    <location>
        <begin position="19"/>
        <end position="237"/>
    </location>
</feature>
<evidence type="ECO:0000256" key="2">
    <source>
        <dbReference type="SAM" id="SignalP"/>
    </source>
</evidence>
<dbReference type="AlphaFoldDB" id="A0A9D4GJP2"/>